<dbReference type="PANTHER" id="PTHR47926:SF523">
    <property type="entry name" value="DYW DOMAIN-CONTAINING PROTEIN"/>
    <property type="match status" value="1"/>
</dbReference>
<dbReference type="GO" id="GO:0009451">
    <property type="term" value="P:RNA modification"/>
    <property type="evidence" value="ECO:0007669"/>
    <property type="project" value="InterPro"/>
</dbReference>
<dbReference type="Pfam" id="PF01535">
    <property type="entry name" value="PPR"/>
    <property type="match status" value="1"/>
</dbReference>
<dbReference type="Proteomes" id="UP000585474">
    <property type="component" value="Unassembled WGS sequence"/>
</dbReference>
<reference evidence="3 4" key="1">
    <citation type="submission" date="2019-07" db="EMBL/GenBank/DDBJ databases">
        <title>De Novo Assembly of kiwifruit Actinidia rufa.</title>
        <authorList>
            <person name="Sugita-Konishi S."/>
            <person name="Sato K."/>
            <person name="Mori E."/>
            <person name="Abe Y."/>
            <person name="Kisaki G."/>
            <person name="Hamano K."/>
            <person name="Suezawa K."/>
            <person name="Otani M."/>
            <person name="Fukuda T."/>
            <person name="Manabe T."/>
            <person name="Gomi K."/>
            <person name="Tabuchi M."/>
            <person name="Akimitsu K."/>
            <person name="Kataoka I."/>
        </authorList>
    </citation>
    <scope>NUCLEOTIDE SEQUENCE [LARGE SCALE GENOMIC DNA]</scope>
    <source>
        <strain evidence="4">cv. Fuchu</strain>
    </source>
</reference>
<dbReference type="AlphaFoldDB" id="A0A7J0EVG2"/>
<dbReference type="InterPro" id="IPR046960">
    <property type="entry name" value="PPR_At4g14850-like_plant"/>
</dbReference>
<proteinExistence type="predicted"/>
<name>A0A7J0EVG2_9ERIC</name>
<accession>A0A7J0EVG2</accession>
<dbReference type="PANTHER" id="PTHR47926">
    <property type="entry name" value="PENTATRICOPEPTIDE REPEAT-CONTAINING PROTEIN"/>
    <property type="match status" value="1"/>
</dbReference>
<dbReference type="NCBIfam" id="TIGR00756">
    <property type="entry name" value="PPR"/>
    <property type="match status" value="1"/>
</dbReference>
<dbReference type="InterPro" id="IPR011990">
    <property type="entry name" value="TPR-like_helical_dom_sf"/>
</dbReference>
<gene>
    <name evidence="3" type="ORF">Acr_07g0004330</name>
</gene>
<keyword evidence="1" id="KW-0677">Repeat</keyword>
<evidence type="ECO:0000313" key="4">
    <source>
        <dbReference type="Proteomes" id="UP000585474"/>
    </source>
</evidence>
<dbReference type="OrthoDB" id="1731741at2759"/>
<protein>
    <submittedName>
        <fullName evidence="3">Pentatricopeptide repeat (PPR) superfamily protein</fullName>
    </submittedName>
</protein>
<evidence type="ECO:0000256" key="1">
    <source>
        <dbReference type="ARBA" id="ARBA00022737"/>
    </source>
</evidence>
<dbReference type="EMBL" id="BJWL01000007">
    <property type="protein sequence ID" value="GFY90236.1"/>
    <property type="molecule type" value="Genomic_DNA"/>
</dbReference>
<organism evidence="3 4">
    <name type="scientific">Actinidia rufa</name>
    <dbReference type="NCBI Taxonomy" id="165716"/>
    <lineage>
        <taxon>Eukaryota</taxon>
        <taxon>Viridiplantae</taxon>
        <taxon>Streptophyta</taxon>
        <taxon>Embryophyta</taxon>
        <taxon>Tracheophyta</taxon>
        <taxon>Spermatophyta</taxon>
        <taxon>Magnoliopsida</taxon>
        <taxon>eudicotyledons</taxon>
        <taxon>Gunneridae</taxon>
        <taxon>Pentapetalae</taxon>
        <taxon>asterids</taxon>
        <taxon>Ericales</taxon>
        <taxon>Actinidiaceae</taxon>
        <taxon>Actinidia</taxon>
    </lineage>
</organism>
<sequence length="120" mass="13152">MEAAAELFEGLPVKDMVAWTAMITGFAQNARPREALEFLERMQDGVIQTDEVTLVGVMSACAQLGATNYANWVRDVAEKYGFGPTNVVIGSALIDVYSKCGSVEDACKEFDKMTEEYVLL</sequence>
<comment type="caution">
    <text evidence="3">The sequence shown here is derived from an EMBL/GenBank/DDBJ whole genome shotgun (WGS) entry which is preliminary data.</text>
</comment>
<dbReference type="InterPro" id="IPR002885">
    <property type="entry name" value="PPR_rpt"/>
</dbReference>
<feature type="repeat" description="PPR" evidence="2">
    <location>
        <begin position="15"/>
        <end position="49"/>
    </location>
</feature>
<evidence type="ECO:0000313" key="3">
    <source>
        <dbReference type="EMBL" id="GFY90236.1"/>
    </source>
</evidence>
<dbReference type="GO" id="GO:0003723">
    <property type="term" value="F:RNA binding"/>
    <property type="evidence" value="ECO:0007669"/>
    <property type="project" value="InterPro"/>
</dbReference>
<evidence type="ECO:0000256" key="2">
    <source>
        <dbReference type="PROSITE-ProRule" id="PRU00708"/>
    </source>
</evidence>
<dbReference type="PROSITE" id="PS51375">
    <property type="entry name" value="PPR"/>
    <property type="match status" value="1"/>
</dbReference>
<keyword evidence="4" id="KW-1185">Reference proteome</keyword>
<dbReference type="Pfam" id="PF13041">
    <property type="entry name" value="PPR_2"/>
    <property type="match status" value="1"/>
</dbReference>
<dbReference type="Gene3D" id="1.25.40.10">
    <property type="entry name" value="Tetratricopeptide repeat domain"/>
    <property type="match status" value="1"/>
</dbReference>